<dbReference type="AlphaFoldDB" id="A0A0K2SX79"/>
<dbReference type="EMBL" id="HACA01000514">
    <property type="protein sequence ID" value="CDW17875.1"/>
    <property type="molecule type" value="Transcribed_RNA"/>
</dbReference>
<accession>A0A0K2SX79</accession>
<keyword evidence="1" id="KW-1133">Transmembrane helix</keyword>
<evidence type="ECO:0000313" key="2">
    <source>
        <dbReference type="EMBL" id="CDW17876.1"/>
    </source>
</evidence>
<feature type="transmembrane region" description="Helical" evidence="1">
    <location>
        <begin position="21"/>
        <end position="41"/>
    </location>
</feature>
<keyword evidence="1" id="KW-0812">Transmembrane</keyword>
<evidence type="ECO:0000256" key="1">
    <source>
        <dbReference type="SAM" id="Phobius"/>
    </source>
</evidence>
<organism evidence="2">
    <name type="scientific">Lepeophtheirus salmonis</name>
    <name type="common">Salmon louse</name>
    <name type="synonym">Caligus salmonis</name>
    <dbReference type="NCBI Taxonomy" id="72036"/>
    <lineage>
        <taxon>Eukaryota</taxon>
        <taxon>Metazoa</taxon>
        <taxon>Ecdysozoa</taxon>
        <taxon>Arthropoda</taxon>
        <taxon>Crustacea</taxon>
        <taxon>Multicrustacea</taxon>
        <taxon>Hexanauplia</taxon>
        <taxon>Copepoda</taxon>
        <taxon>Siphonostomatoida</taxon>
        <taxon>Caligidae</taxon>
        <taxon>Lepeophtheirus</taxon>
    </lineage>
</organism>
<sequence>MHNKMLFIYEILRKGDSTEQSVLLYLFIGLTLYPFSSLRALNLADIQRVLVE</sequence>
<dbReference type="EMBL" id="HACA01000515">
    <property type="protein sequence ID" value="CDW17876.1"/>
    <property type="molecule type" value="Transcribed_RNA"/>
</dbReference>
<keyword evidence="1" id="KW-0472">Membrane</keyword>
<protein>
    <submittedName>
        <fullName evidence="2">Uncharacterized protein</fullName>
    </submittedName>
</protein>
<proteinExistence type="predicted"/>
<reference evidence="2" key="1">
    <citation type="submission" date="2014-05" db="EMBL/GenBank/DDBJ databases">
        <authorList>
            <person name="Chronopoulou M."/>
        </authorList>
    </citation>
    <scope>NUCLEOTIDE SEQUENCE</scope>
    <source>
        <tissue evidence="2">Whole organism</tissue>
    </source>
</reference>
<name>A0A0K2SX79_LEPSM</name>